<comment type="caution">
    <text evidence="2">The sequence shown here is derived from an EMBL/GenBank/DDBJ whole genome shotgun (WGS) entry which is preliminary data.</text>
</comment>
<dbReference type="Pfam" id="PF00789">
    <property type="entry name" value="UBX"/>
    <property type="match status" value="1"/>
</dbReference>
<dbReference type="SMART" id="SM00594">
    <property type="entry name" value="UAS"/>
    <property type="match status" value="1"/>
</dbReference>
<dbReference type="PANTHER" id="PTHR23322:SF6">
    <property type="entry name" value="UBX DOMAIN-CONTAINING PROTEIN 7"/>
    <property type="match status" value="1"/>
</dbReference>
<feature type="domain" description="UBX" evidence="1">
    <location>
        <begin position="325"/>
        <end position="401"/>
    </location>
</feature>
<dbReference type="PROSITE" id="PS50033">
    <property type="entry name" value="UBX"/>
    <property type="match status" value="1"/>
</dbReference>
<dbReference type="EMBL" id="JADGKB010000179">
    <property type="protein sequence ID" value="KAJ3251524.1"/>
    <property type="molecule type" value="Genomic_DNA"/>
</dbReference>
<dbReference type="Gene3D" id="1.10.8.10">
    <property type="entry name" value="DNA helicase RuvA subunit, C-terminal domain"/>
    <property type="match status" value="1"/>
</dbReference>
<dbReference type="SUPFAM" id="SSF54236">
    <property type="entry name" value="Ubiquitin-like"/>
    <property type="match status" value="1"/>
</dbReference>
<dbReference type="InterPro" id="IPR036249">
    <property type="entry name" value="Thioredoxin-like_sf"/>
</dbReference>
<dbReference type="InterPro" id="IPR006577">
    <property type="entry name" value="UAS"/>
</dbReference>
<dbReference type="CDD" id="cd02958">
    <property type="entry name" value="UAS"/>
    <property type="match status" value="1"/>
</dbReference>
<dbReference type="InterPro" id="IPR001012">
    <property type="entry name" value="UBX_dom"/>
</dbReference>
<dbReference type="CDD" id="cd01767">
    <property type="entry name" value="UBX"/>
    <property type="match status" value="1"/>
</dbReference>
<dbReference type="Proteomes" id="UP001210925">
    <property type="component" value="Unassembled WGS sequence"/>
</dbReference>
<dbReference type="Pfam" id="PF13899">
    <property type="entry name" value="Thioredoxin_7"/>
    <property type="match status" value="1"/>
</dbReference>
<evidence type="ECO:0000259" key="1">
    <source>
        <dbReference type="PROSITE" id="PS50033"/>
    </source>
</evidence>
<proteinExistence type="predicted"/>
<protein>
    <recommendedName>
        <fullName evidence="1">UBX domain-containing protein</fullName>
    </recommendedName>
</protein>
<evidence type="ECO:0000313" key="2">
    <source>
        <dbReference type="EMBL" id="KAJ3251524.1"/>
    </source>
</evidence>
<name>A0AAD5U9F1_9FUNG</name>
<dbReference type="GO" id="GO:0043161">
    <property type="term" value="P:proteasome-mediated ubiquitin-dependent protein catabolic process"/>
    <property type="evidence" value="ECO:0007669"/>
    <property type="project" value="TreeGrafter"/>
</dbReference>
<dbReference type="PANTHER" id="PTHR23322">
    <property type="entry name" value="FAS-ASSOCIATED PROTEIN"/>
    <property type="match status" value="1"/>
</dbReference>
<evidence type="ECO:0000313" key="3">
    <source>
        <dbReference type="Proteomes" id="UP001210925"/>
    </source>
</evidence>
<dbReference type="SMART" id="SM00166">
    <property type="entry name" value="UBX"/>
    <property type="match status" value="1"/>
</dbReference>
<dbReference type="PROSITE" id="PS50330">
    <property type="entry name" value="UIM"/>
    <property type="match status" value="1"/>
</dbReference>
<dbReference type="AlphaFoldDB" id="A0AAD5U9F1"/>
<dbReference type="SUPFAM" id="SSF52833">
    <property type="entry name" value="Thioredoxin-like"/>
    <property type="match status" value="1"/>
</dbReference>
<accession>A0AAD5U9F1</accession>
<sequence>MDDDLAEFMNITGCSDPATAENYLTFGGGDIQQAIMLYLESGGNASLERGAQHNPIEVDDDVQFVSSTSVSRNQVREVIPASRQILNPIDPFEHPTFARHARSYSSTPEPFQQGMHDTGDVGADTGIHTLISGPSPWEDNDRLAKLFQPPVDLIYKGSFEMACQEALKSDKSLIVTIHDSSEFVCQALNRDLWKNQNVKELIKEKFIFLQLGSNSPAGLQHRNFYPFDNYPYIALLDPLTLHDYLESIQKPKPKDKPTEKDVVMLSEEEQLELAIAASMGQEPKLESSQPKKVKIESSDPVSSNSILILVFNNIIPNQQPETVRPANETTRIQLRFPNGQKSVRKFNKDDKVEEIFAFIKGNFTDVAEKPFDLKLVRDSLLLKLDQTIEQVGALNSSLALDYI</sequence>
<organism evidence="2 3">
    <name type="scientific">Boothiomyces macroporosus</name>
    <dbReference type="NCBI Taxonomy" id="261099"/>
    <lineage>
        <taxon>Eukaryota</taxon>
        <taxon>Fungi</taxon>
        <taxon>Fungi incertae sedis</taxon>
        <taxon>Chytridiomycota</taxon>
        <taxon>Chytridiomycota incertae sedis</taxon>
        <taxon>Chytridiomycetes</taxon>
        <taxon>Rhizophydiales</taxon>
        <taxon>Terramycetaceae</taxon>
        <taxon>Boothiomyces</taxon>
    </lineage>
</organism>
<dbReference type="InterPro" id="IPR003903">
    <property type="entry name" value="UIM_dom"/>
</dbReference>
<reference evidence="2" key="1">
    <citation type="submission" date="2020-05" db="EMBL/GenBank/DDBJ databases">
        <title>Phylogenomic resolution of chytrid fungi.</title>
        <authorList>
            <person name="Stajich J.E."/>
            <person name="Amses K."/>
            <person name="Simmons R."/>
            <person name="Seto K."/>
            <person name="Myers J."/>
            <person name="Bonds A."/>
            <person name="Quandt C.A."/>
            <person name="Barry K."/>
            <person name="Liu P."/>
            <person name="Grigoriev I."/>
            <person name="Longcore J.E."/>
            <person name="James T.Y."/>
        </authorList>
    </citation>
    <scope>NUCLEOTIDE SEQUENCE</scope>
    <source>
        <strain evidence="2">PLAUS21</strain>
    </source>
</reference>
<keyword evidence="3" id="KW-1185">Reference proteome</keyword>
<dbReference type="InterPro" id="IPR029071">
    <property type="entry name" value="Ubiquitin-like_domsf"/>
</dbReference>
<dbReference type="GO" id="GO:0005634">
    <property type="term" value="C:nucleus"/>
    <property type="evidence" value="ECO:0007669"/>
    <property type="project" value="TreeGrafter"/>
</dbReference>
<dbReference type="InterPro" id="IPR050730">
    <property type="entry name" value="UBX_domain-protein"/>
</dbReference>
<gene>
    <name evidence="2" type="ORF">HK103_002269</name>
</gene>
<dbReference type="Gene3D" id="3.40.30.10">
    <property type="entry name" value="Glutaredoxin"/>
    <property type="match status" value="1"/>
</dbReference>
<dbReference type="Pfam" id="PF14555">
    <property type="entry name" value="UBA_4"/>
    <property type="match status" value="1"/>
</dbReference>
<dbReference type="Gene3D" id="3.10.20.90">
    <property type="entry name" value="Phosphatidylinositol 3-kinase Catalytic Subunit, Chain A, domain 1"/>
    <property type="match status" value="1"/>
</dbReference>
<dbReference type="GO" id="GO:0043130">
    <property type="term" value="F:ubiquitin binding"/>
    <property type="evidence" value="ECO:0007669"/>
    <property type="project" value="TreeGrafter"/>
</dbReference>